<organism evidence="3 4">
    <name type="scientific">Deinococcus metalli</name>
    <dbReference type="NCBI Taxonomy" id="1141878"/>
    <lineage>
        <taxon>Bacteria</taxon>
        <taxon>Thermotogati</taxon>
        <taxon>Deinococcota</taxon>
        <taxon>Deinococci</taxon>
        <taxon>Deinococcales</taxon>
        <taxon>Deinococcaceae</taxon>
        <taxon>Deinococcus</taxon>
    </lineage>
</organism>
<gene>
    <name evidence="2" type="ORF">GCM10017781_19140</name>
    <name evidence="3" type="ORF">HNQ07_002052</name>
</gene>
<evidence type="ECO:0000256" key="1">
    <source>
        <dbReference type="SAM" id="MobiDB-lite"/>
    </source>
</evidence>
<name>A0A7W8KF29_9DEIO</name>
<protein>
    <recommendedName>
        <fullName evidence="6">HEPN AbiU2-like domain-containing protein</fullName>
    </recommendedName>
</protein>
<dbReference type="EMBL" id="JACHFK010000004">
    <property type="protein sequence ID" value="MBB5376588.1"/>
    <property type="molecule type" value="Genomic_DNA"/>
</dbReference>
<reference evidence="5" key="2">
    <citation type="journal article" date="2019" name="Int. J. Syst. Evol. Microbiol.">
        <title>The Global Catalogue of Microorganisms (GCM) 10K type strain sequencing project: providing services to taxonomists for standard genome sequencing and annotation.</title>
        <authorList>
            <consortium name="The Broad Institute Genomics Platform"/>
            <consortium name="The Broad Institute Genome Sequencing Center for Infectious Disease"/>
            <person name="Wu L."/>
            <person name="Ma J."/>
        </authorList>
    </citation>
    <scope>NUCLEOTIDE SEQUENCE [LARGE SCALE GENOMIC DNA]</scope>
    <source>
        <strain evidence="5">CGMCC 1.18437</strain>
    </source>
</reference>
<evidence type="ECO:0000313" key="5">
    <source>
        <dbReference type="Proteomes" id="UP000619376"/>
    </source>
</evidence>
<dbReference type="RefSeq" id="WP_184111309.1">
    <property type="nucleotide sequence ID" value="NZ_BNAJ01000004.1"/>
</dbReference>
<comment type="caution">
    <text evidence="3">The sequence shown here is derived from an EMBL/GenBank/DDBJ whole genome shotgun (WGS) entry which is preliminary data.</text>
</comment>
<dbReference type="Proteomes" id="UP000619376">
    <property type="component" value="Unassembled WGS sequence"/>
</dbReference>
<accession>A0A7W8KF29</accession>
<evidence type="ECO:0000313" key="4">
    <source>
        <dbReference type="Proteomes" id="UP000539473"/>
    </source>
</evidence>
<reference evidence="2" key="4">
    <citation type="submission" date="2024-05" db="EMBL/GenBank/DDBJ databases">
        <authorList>
            <person name="Sun Q."/>
            <person name="Zhou Y."/>
        </authorList>
    </citation>
    <scope>NUCLEOTIDE SEQUENCE</scope>
    <source>
        <strain evidence="2">CGMCC 1.18437</strain>
    </source>
</reference>
<feature type="compositionally biased region" description="Basic and acidic residues" evidence="1">
    <location>
        <begin position="215"/>
        <end position="230"/>
    </location>
</feature>
<dbReference type="AlphaFoldDB" id="A0A7W8KF29"/>
<evidence type="ECO:0000313" key="3">
    <source>
        <dbReference type="EMBL" id="MBB5376588.1"/>
    </source>
</evidence>
<evidence type="ECO:0000313" key="2">
    <source>
        <dbReference type="EMBL" id="GHF42952.1"/>
    </source>
</evidence>
<sequence length="230" mass="25433">MATDDPVFAFSVEQELDKAGALLARGLAGQRAPHYTDTARFLVMLDLAGGLRQLLQLAAALSTHSEGPPDRTVPLLTLLEAVVRVCPVRLLRTDEGERLHGFLAGDPLLREAVGLLDAFERYRAGDVLVWPGAERRPRAPEFAWRDMEHAVAERLFPDAQERQQRQLSADPAAYQQPVNDEVARVLTTCVDGLYTLLSVTSNVKAVRTGPARWRQQLEHGRRERAGPGRG</sequence>
<keyword evidence="5" id="KW-1185">Reference proteome</keyword>
<reference evidence="3 4" key="3">
    <citation type="submission" date="2020-08" db="EMBL/GenBank/DDBJ databases">
        <title>Genomic Encyclopedia of Type Strains, Phase IV (KMG-IV): sequencing the most valuable type-strain genomes for metagenomic binning, comparative biology and taxonomic classification.</title>
        <authorList>
            <person name="Goeker M."/>
        </authorList>
    </citation>
    <scope>NUCLEOTIDE SEQUENCE [LARGE SCALE GENOMIC DNA]</scope>
    <source>
        <strain evidence="3 4">DSM 27521</strain>
    </source>
</reference>
<reference evidence="2" key="1">
    <citation type="journal article" date="2014" name="Int. J. Syst. Evol. Microbiol.">
        <title>Complete genome of a new Firmicutes species belonging to the dominant human colonic microbiota ('Ruminococcus bicirculans') reveals two chromosomes and a selective capacity to utilize plant glucans.</title>
        <authorList>
            <consortium name="NISC Comparative Sequencing Program"/>
            <person name="Wegmann U."/>
            <person name="Louis P."/>
            <person name="Goesmann A."/>
            <person name="Henrissat B."/>
            <person name="Duncan S.H."/>
            <person name="Flint H.J."/>
        </authorList>
    </citation>
    <scope>NUCLEOTIDE SEQUENCE</scope>
    <source>
        <strain evidence="2">CGMCC 1.18437</strain>
    </source>
</reference>
<feature type="region of interest" description="Disordered" evidence="1">
    <location>
        <begin position="211"/>
        <end position="230"/>
    </location>
</feature>
<evidence type="ECO:0008006" key="6">
    <source>
        <dbReference type="Google" id="ProtNLM"/>
    </source>
</evidence>
<proteinExistence type="predicted"/>
<dbReference type="Proteomes" id="UP000539473">
    <property type="component" value="Unassembled WGS sequence"/>
</dbReference>
<dbReference type="EMBL" id="BNAJ01000004">
    <property type="protein sequence ID" value="GHF42952.1"/>
    <property type="molecule type" value="Genomic_DNA"/>
</dbReference>